<evidence type="ECO:0000256" key="40">
    <source>
        <dbReference type="ARBA" id="ARBA00083735"/>
    </source>
</evidence>
<comment type="function">
    <text evidence="25">Transaminase with broad substrate specificity. Has transaminase activity towards aminoadipate, kynurenine, methionine and glutamate. Shows activity also towards tryptophan, aspartate and hydroxykynurenine. Accepts a variety of oxo-acids as amino-group acceptors, with a preference for 2-oxoglutarate, 2-oxocaproic acid, phenylpyruvate and alpha-oxo-gamma-methiol butyric acid. Can also use glyoxylate as amino-group acceptor (in vitro).</text>
</comment>
<dbReference type="GO" id="GO:0047315">
    <property type="term" value="F:kynurenine-glyoxylate transaminase activity"/>
    <property type="evidence" value="ECO:0007669"/>
    <property type="project" value="UniProtKB-EC"/>
</dbReference>
<comment type="catalytic activity">
    <reaction evidence="7">
        <text>L-kynurenine + 2-oxoglutarate = kynurenate + L-glutamate + H2O</text>
        <dbReference type="Rhea" id="RHEA:65560"/>
        <dbReference type="ChEBI" id="CHEBI:15377"/>
        <dbReference type="ChEBI" id="CHEBI:16810"/>
        <dbReference type="ChEBI" id="CHEBI:29985"/>
        <dbReference type="ChEBI" id="CHEBI:57959"/>
        <dbReference type="ChEBI" id="CHEBI:58454"/>
        <dbReference type="EC" id="2.6.1.7"/>
    </reaction>
    <physiologicalReaction direction="left-to-right" evidence="7">
        <dbReference type="Rhea" id="RHEA:65561"/>
    </physiologicalReaction>
</comment>
<evidence type="ECO:0000256" key="21">
    <source>
        <dbReference type="ARBA" id="ARBA00052518"/>
    </source>
</evidence>
<keyword evidence="4" id="KW-0032">Aminotransferase</keyword>
<comment type="catalytic activity">
    <reaction evidence="19">
        <text>glyoxylate + L-phenylalanine = 3-phenylpyruvate + glycine</text>
        <dbReference type="Rhea" id="RHEA:69120"/>
        <dbReference type="ChEBI" id="CHEBI:18005"/>
        <dbReference type="ChEBI" id="CHEBI:36655"/>
        <dbReference type="ChEBI" id="CHEBI:57305"/>
        <dbReference type="ChEBI" id="CHEBI:58095"/>
    </reaction>
</comment>
<comment type="catalytic activity">
    <reaction evidence="11">
        <text>2-oxopentanoate + L-kynurenine = L-2-aminopentanoate + kynurenate + H2O</text>
        <dbReference type="Rhea" id="RHEA:66076"/>
        <dbReference type="ChEBI" id="CHEBI:15377"/>
        <dbReference type="ChEBI" id="CHEBI:28644"/>
        <dbReference type="ChEBI" id="CHEBI:57959"/>
        <dbReference type="ChEBI" id="CHEBI:58441"/>
        <dbReference type="ChEBI" id="CHEBI:58454"/>
    </reaction>
    <physiologicalReaction direction="left-to-right" evidence="11">
        <dbReference type="Rhea" id="RHEA:66077"/>
    </physiologicalReaction>
</comment>
<evidence type="ECO:0000256" key="30">
    <source>
        <dbReference type="ARBA" id="ARBA00074091"/>
    </source>
</evidence>
<evidence type="ECO:0000256" key="20">
    <source>
        <dbReference type="ARBA" id="ARBA00052404"/>
    </source>
</evidence>
<evidence type="ECO:0000256" key="25">
    <source>
        <dbReference type="ARBA" id="ARBA00056991"/>
    </source>
</evidence>
<comment type="catalytic activity">
    <reaction evidence="14">
        <text>2-oxoadipate + L-kynurenine = L-2-aminoadipate + kynurenate + H2O</text>
        <dbReference type="Rhea" id="RHEA:70047"/>
        <dbReference type="ChEBI" id="CHEBI:15377"/>
        <dbReference type="ChEBI" id="CHEBI:57499"/>
        <dbReference type="ChEBI" id="CHEBI:57959"/>
        <dbReference type="ChEBI" id="CHEBI:58454"/>
        <dbReference type="ChEBI" id="CHEBI:58672"/>
    </reaction>
    <physiologicalReaction direction="left-to-right" evidence="14">
        <dbReference type="Rhea" id="RHEA:70048"/>
    </physiologicalReaction>
</comment>
<dbReference type="EC" id="2.6.1.73" evidence="29"/>
<evidence type="ECO:0000256" key="15">
    <source>
        <dbReference type="ARBA" id="ARBA00051879"/>
    </source>
</evidence>
<evidence type="ECO:0000256" key="8">
    <source>
        <dbReference type="ARBA" id="ARBA00047677"/>
    </source>
</evidence>
<comment type="catalytic activity">
    <reaction evidence="23">
        <text>3-phenylpyruvate + L-kynurenine = kynurenate + L-phenylalanine + H2O</text>
        <dbReference type="Rhea" id="RHEA:66092"/>
        <dbReference type="ChEBI" id="CHEBI:15377"/>
        <dbReference type="ChEBI" id="CHEBI:18005"/>
        <dbReference type="ChEBI" id="CHEBI:57959"/>
        <dbReference type="ChEBI" id="CHEBI:58095"/>
        <dbReference type="ChEBI" id="CHEBI:58454"/>
    </reaction>
    <physiologicalReaction direction="left-to-right" evidence="23">
        <dbReference type="Rhea" id="RHEA:66093"/>
    </physiologicalReaction>
</comment>
<comment type="catalytic activity">
    <reaction evidence="9">
        <text>L-tyrosine + glyoxylate = 3-(4-hydroxyphenyl)pyruvate + glycine</text>
        <dbReference type="Rhea" id="RHEA:69116"/>
        <dbReference type="ChEBI" id="CHEBI:36242"/>
        <dbReference type="ChEBI" id="CHEBI:36655"/>
        <dbReference type="ChEBI" id="CHEBI:57305"/>
        <dbReference type="ChEBI" id="CHEBI:58315"/>
    </reaction>
</comment>
<dbReference type="InterPro" id="IPR015424">
    <property type="entry name" value="PyrdxlP-dep_Trfase"/>
</dbReference>
<evidence type="ECO:0000256" key="28">
    <source>
        <dbReference type="ARBA" id="ARBA00067027"/>
    </source>
</evidence>
<evidence type="ECO:0000256" key="11">
    <source>
        <dbReference type="ARBA" id="ARBA00051090"/>
    </source>
</evidence>
<comment type="catalytic activity">
    <reaction evidence="22">
        <text>glycine + 2-oxoglutarate = glyoxylate + L-glutamate</text>
        <dbReference type="Rhea" id="RHEA:14089"/>
        <dbReference type="ChEBI" id="CHEBI:16810"/>
        <dbReference type="ChEBI" id="CHEBI:29985"/>
        <dbReference type="ChEBI" id="CHEBI:36655"/>
        <dbReference type="ChEBI" id="CHEBI:57305"/>
        <dbReference type="EC" id="2.6.1.4"/>
    </reaction>
</comment>
<comment type="catalytic activity">
    <reaction evidence="12">
        <text>4-methylsulfanyl-2-oxobutanoate + L-kynurenine = kynurenate + L-methionine + H2O</text>
        <dbReference type="Rhea" id="RHEA:69096"/>
        <dbReference type="ChEBI" id="CHEBI:15377"/>
        <dbReference type="ChEBI" id="CHEBI:16723"/>
        <dbReference type="ChEBI" id="CHEBI:57844"/>
        <dbReference type="ChEBI" id="CHEBI:57959"/>
        <dbReference type="ChEBI" id="CHEBI:58454"/>
    </reaction>
    <physiologicalReaction direction="left-to-right" evidence="12">
        <dbReference type="Rhea" id="RHEA:69097"/>
    </physiologicalReaction>
</comment>
<evidence type="ECO:0000256" key="12">
    <source>
        <dbReference type="ARBA" id="ARBA00051184"/>
    </source>
</evidence>
<evidence type="ECO:0000256" key="9">
    <source>
        <dbReference type="ARBA" id="ARBA00050142"/>
    </source>
</evidence>
<name>A0AA88Y979_PINIB</name>
<dbReference type="PANTHER" id="PTHR42790">
    <property type="entry name" value="AMINOTRANSFERASE"/>
    <property type="match status" value="1"/>
</dbReference>
<proteinExistence type="inferred from homology"/>
<evidence type="ECO:0000256" key="24">
    <source>
        <dbReference type="ARBA" id="ARBA00052831"/>
    </source>
</evidence>
<evidence type="ECO:0000313" key="43">
    <source>
        <dbReference type="Proteomes" id="UP001186944"/>
    </source>
</evidence>
<comment type="pathway">
    <text evidence="26">Amino-acid degradation; L-lysine degradation via saccharopine pathway; glutaryl-CoA from L-lysine: step 4/6.</text>
</comment>
<dbReference type="FunFam" id="3.90.1150.10:FF:000166">
    <property type="entry name" value="Kynurenine/alpha-aminoadipate aminotransferase, mitochondrial"/>
    <property type="match status" value="1"/>
</dbReference>
<dbReference type="PANTHER" id="PTHR42790:SF19">
    <property type="entry name" value="KYNURENINE_ALPHA-AMINOADIPATE AMINOTRANSFERASE, MITOCHONDRIAL"/>
    <property type="match status" value="1"/>
</dbReference>
<evidence type="ECO:0000256" key="14">
    <source>
        <dbReference type="ARBA" id="ARBA00051759"/>
    </source>
</evidence>
<evidence type="ECO:0000259" key="41">
    <source>
        <dbReference type="Pfam" id="PF00155"/>
    </source>
</evidence>
<feature type="domain" description="Aminotransferase class I/classII large" evidence="41">
    <location>
        <begin position="43"/>
        <end position="410"/>
    </location>
</feature>
<comment type="catalytic activity">
    <reaction evidence="18">
        <text>L-tryptophan + glyoxylate = indole-3-pyruvate + glycine</text>
        <dbReference type="Rhea" id="RHEA:69124"/>
        <dbReference type="ChEBI" id="CHEBI:17640"/>
        <dbReference type="ChEBI" id="CHEBI:36655"/>
        <dbReference type="ChEBI" id="CHEBI:57305"/>
        <dbReference type="ChEBI" id="CHEBI:57912"/>
    </reaction>
</comment>
<evidence type="ECO:0000256" key="4">
    <source>
        <dbReference type="ARBA" id="ARBA00022576"/>
    </source>
</evidence>
<dbReference type="SUPFAM" id="SSF53383">
    <property type="entry name" value="PLP-dependent transferases"/>
    <property type="match status" value="1"/>
</dbReference>
<dbReference type="Gene3D" id="3.40.640.10">
    <property type="entry name" value="Type I PLP-dependent aspartate aminotransferase-like (Major domain)"/>
    <property type="match status" value="1"/>
</dbReference>
<comment type="catalytic activity">
    <reaction evidence="20">
        <text>glyoxylate + L-methionine = 4-methylsulfanyl-2-oxobutanoate + glycine</text>
        <dbReference type="Rhea" id="RHEA:22884"/>
        <dbReference type="ChEBI" id="CHEBI:16723"/>
        <dbReference type="ChEBI" id="CHEBI:36655"/>
        <dbReference type="ChEBI" id="CHEBI:57305"/>
        <dbReference type="ChEBI" id="CHEBI:57844"/>
        <dbReference type="EC" id="2.6.1.73"/>
    </reaction>
</comment>
<dbReference type="Proteomes" id="UP001186944">
    <property type="component" value="Unassembled WGS sequence"/>
</dbReference>
<comment type="catalytic activity">
    <reaction evidence="8">
        <text>L-kynurenine + glyoxylate = kynurenate + glycine + H2O</text>
        <dbReference type="Rhea" id="RHEA:65896"/>
        <dbReference type="ChEBI" id="CHEBI:15377"/>
        <dbReference type="ChEBI" id="CHEBI:36655"/>
        <dbReference type="ChEBI" id="CHEBI:57305"/>
        <dbReference type="ChEBI" id="CHEBI:57959"/>
        <dbReference type="ChEBI" id="CHEBI:58454"/>
        <dbReference type="EC" id="2.6.1.63"/>
    </reaction>
    <physiologicalReaction direction="left-to-right" evidence="8">
        <dbReference type="Rhea" id="RHEA:65897"/>
    </physiologicalReaction>
</comment>
<dbReference type="EMBL" id="VSWD01000010">
    <property type="protein sequence ID" value="KAK3091816.1"/>
    <property type="molecule type" value="Genomic_DNA"/>
</dbReference>
<dbReference type="GO" id="GO:0050094">
    <property type="term" value="F:methionine-glyoxylate transaminase activity"/>
    <property type="evidence" value="ECO:0007669"/>
    <property type="project" value="UniProtKB-EC"/>
</dbReference>
<evidence type="ECO:0000256" key="26">
    <source>
        <dbReference type="ARBA" id="ARBA00060610"/>
    </source>
</evidence>
<dbReference type="GO" id="GO:1901605">
    <property type="term" value="P:alpha-amino acid metabolic process"/>
    <property type="evidence" value="ECO:0007669"/>
    <property type="project" value="TreeGrafter"/>
</dbReference>
<evidence type="ECO:0000256" key="35">
    <source>
        <dbReference type="ARBA" id="ARBA00082040"/>
    </source>
</evidence>
<evidence type="ECO:0000256" key="3">
    <source>
        <dbReference type="ARBA" id="ARBA00012751"/>
    </source>
</evidence>
<keyword evidence="5" id="KW-0808">Transferase</keyword>
<comment type="cofactor">
    <cofactor evidence="1">
        <name>pyridoxal 5'-phosphate</name>
        <dbReference type="ChEBI" id="CHEBI:597326"/>
    </cofactor>
</comment>
<evidence type="ECO:0000256" key="7">
    <source>
        <dbReference type="ARBA" id="ARBA00047478"/>
    </source>
</evidence>
<evidence type="ECO:0000256" key="39">
    <source>
        <dbReference type="ARBA" id="ARBA00083286"/>
    </source>
</evidence>
<dbReference type="AlphaFoldDB" id="A0AA88Y979"/>
<evidence type="ECO:0000313" key="42">
    <source>
        <dbReference type="EMBL" id="KAK3091816.1"/>
    </source>
</evidence>
<evidence type="ECO:0000256" key="17">
    <source>
        <dbReference type="ARBA" id="ARBA00052128"/>
    </source>
</evidence>
<evidence type="ECO:0000256" key="31">
    <source>
        <dbReference type="ARBA" id="ARBA00075068"/>
    </source>
</evidence>
<dbReference type="GO" id="GO:0030170">
    <property type="term" value="F:pyridoxal phosphate binding"/>
    <property type="evidence" value="ECO:0007669"/>
    <property type="project" value="InterPro"/>
</dbReference>
<gene>
    <name evidence="42" type="ORF">FSP39_022850</name>
</gene>
<accession>A0AA88Y979</accession>
<evidence type="ECO:0000256" key="6">
    <source>
        <dbReference type="ARBA" id="ARBA00022898"/>
    </source>
</evidence>
<evidence type="ECO:0000256" key="23">
    <source>
        <dbReference type="ARBA" id="ARBA00052580"/>
    </source>
</evidence>
<comment type="similarity">
    <text evidence="2">Belongs to the class-I pyridoxal-phosphate-dependent aminotransferase family.</text>
</comment>
<dbReference type="Pfam" id="PF00155">
    <property type="entry name" value="Aminotran_1_2"/>
    <property type="match status" value="1"/>
</dbReference>
<evidence type="ECO:0000256" key="29">
    <source>
        <dbReference type="ARBA" id="ARBA00067059"/>
    </source>
</evidence>
<keyword evidence="43" id="KW-1185">Reference proteome</keyword>
<dbReference type="FunFam" id="3.40.640.10:FF:000071">
    <property type="entry name" value="Kynurenine/alpha-aminoadipate aminotransferase, mitochondrial"/>
    <property type="match status" value="1"/>
</dbReference>
<dbReference type="GO" id="GO:0005759">
    <property type="term" value="C:mitochondrial matrix"/>
    <property type="evidence" value="ECO:0007669"/>
    <property type="project" value="UniProtKB-ARBA"/>
</dbReference>
<evidence type="ECO:0000256" key="19">
    <source>
        <dbReference type="ARBA" id="ARBA00052400"/>
    </source>
</evidence>
<feature type="non-terminal residue" evidence="42">
    <location>
        <position position="1"/>
    </location>
</feature>
<evidence type="ECO:0000256" key="27">
    <source>
        <dbReference type="ARBA" id="ARBA00066546"/>
    </source>
</evidence>
<dbReference type="InterPro" id="IPR004839">
    <property type="entry name" value="Aminotransferase_I/II_large"/>
</dbReference>
<evidence type="ECO:0000256" key="5">
    <source>
        <dbReference type="ARBA" id="ARBA00022679"/>
    </source>
</evidence>
<evidence type="ECO:0000256" key="18">
    <source>
        <dbReference type="ARBA" id="ARBA00052393"/>
    </source>
</evidence>
<dbReference type="EC" id="2.6.1.4" evidence="27"/>
<keyword evidence="6" id="KW-0663">Pyridoxal phosphate</keyword>
<comment type="catalytic activity">
    <reaction evidence="24">
        <text>4-methyl-2-oxopentanoate + L-kynurenine = kynurenate + L-leucine + H2O</text>
        <dbReference type="Rhea" id="RHEA:66068"/>
        <dbReference type="ChEBI" id="CHEBI:15377"/>
        <dbReference type="ChEBI" id="CHEBI:17865"/>
        <dbReference type="ChEBI" id="CHEBI:57427"/>
        <dbReference type="ChEBI" id="CHEBI:57959"/>
        <dbReference type="ChEBI" id="CHEBI:58454"/>
    </reaction>
    <physiologicalReaction direction="left-to-right" evidence="24">
        <dbReference type="Rhea" id="RHEA:66069"/>
    </physiologicalReaction>
</comment>
<organism evidence="42 43">
    <name type="scientific">Pinctada imbricata</name>
    <name type="common">Atlantic pearl-oyster</name>
    <name type="synonym">Pinctada martensii</name>
    <dbReference type="NCBI Taxonomy" id="66713"/>
    <lineage>
        <taxon>Eukaryota</taxon>
        <taxon>Metazoa</taxon>
        <taxon>Spiralia</taxon>
        <taxon>Lophotrochozoa</taxon>
        <taxon>Mollusca</taxon>
        <taxon>Bivalvia</taxon>
        <taxon>Autobranchia</taxon>
        <taxon>Pteriomorphia</taxon>
        <taxon>Pterioida</taxon>
        <taxon>Pterioidea</taxon>
        <taxon>Pteriidae</taxon>
        <taxon>Pinctada</taxon>
    </lineage>
</organism>
<dbReference type="GO" id="GO:0047958">
    <property type="term" value="F:glycine:2-oxoglutarate aminotransferase activity"/>
    <property type="evidence" value="ECO:0007669"/>
    <property type="project" value="UniProtKB-EC"/>
</dbReference>
<dbReference type="EC" id="2.6.1.7" evidence="3"/>
<dbReference type="InterPro" id="IPR015421">
    <property type="entry name" value="PyrdxlP-dep_Trfase_major"/>
</dbReference>
<comment type="catalytic activity">
    <reaction evidence="15">
        <text>2-oxobutanoate + L-kynurenine = (2S)-2-aminobutanoate + kynurenate + H2O</text>
        <dbReference type="Rhea" id="RHEA:66044"/>
        <dbReference type="ChEBI" id="CHEBI:15377"/>
        <dbReference type="ChEBI" id="CHEBI:16763"/>
        <dbReference type="ChEBI" id="CHEBI:57959"/>
        <dbReference type="ChEBI" id="CHEBI:58454"/>
        <dbReference type="ChEBI" id="CHEBI:74359"/>
    </reaction>
    <physiologicalReaction direction="left-to-right" evidence="15">
        <dbReference type="Rhea" id="RHEA:66045"/>
    </physiologicalReaction>
</comment>
<dbReference type="GO" id="GO:0047536">
    <property type="term" value="F:2-aminoadipate transaminase activity"/>
    <property type="evidence" value="ECO:0007669"/>
    <property type="project" value="UniProtKB-EC"/>
</dbReference>
<evidence type="ECO:0000256" key="33">
    <source>
        <dbReference type="ARBA" id="ARBA00080916"/>
    </source>
</evidence>
<comment type="caution">
    <text evidence="42">The sequence shown here is derived from an EMBL/GenBank/DDBJ whole genome shotgun (WGS) entry which is preliminary data.</text>
</comment>
<evidence type="ECO:0000256" key="1">
    <source>
        <dbReference type="ARBA" id="ARBA00001933"/>
    </source>
</evidence>
<sequence length="441" mass="49549">TFIVVFNLLLRSRPQFSLSFSAAIVQQSPPSLISMAGGMPNVNTFPLVEGSFKLKDGTEIVIDKKSMKQALQYSATQGIPELLSFVYKLQFRIHDPPTYNNINHPGQMECIITNGSQDGLCKVFEAITNEGDNILLEHPCYSGTLAIARPLTKNIIPVRSDMDGLDPDHLEEILSKWSPSDVKDPESSIPKFLYCIPNGGNPTGSGLTLERKKRIYDIARKYDLLILEDDPYFFIQFNKPYVPSLLSMDEDGRVIRFDSFSKLLSSGMRVGFVSGPRPIIDRVALHMQCSGMHTSGMSQVTLSKILEHWGHDGFLKHAEKTSEFYLKRRESCLAAAEKHLKGLAEWTIPSGGMFLWIKLNIEDTFQLITVKARAKNILFVPGNAFLINEDESCPYIRASYSSCTEEEMDVVRLPLFIGLQRNSIETMSLCLYVHLSVHDVK</sequence>
<evidence type="ECO:0000256" key="22">
    <source>
        <dbReference type="ARBA" id="ARBA00052537"/>
    </source>
</evidence>
<dbReference type="InterPro" id="IPR050859">
    <property type="entry name" value="Class-I_PLP-dep_aminotransf"/>
</dbReference>
<comment type="catalytic activity">
    <reaction evidence="17">
        <text>2-oxohexanoate + L-kynurenine = L-2-aminohexanoate + kynurenate + H2O</text>
        <dbReference type="Rhea" id="RHEA:66060"/>
        <dbReference type="ChEBI" id="CHEBI:15377"/>
        <dbReference type="ChEBI" id="CHEBI:35177"/>
        <dbReference type="ChEBI" id="CHEBI:57959"/>
        <dbReference type="ChEBI" id="CHEBI:58454"/>
        <dbReference type="ChEBI" id="CHEBI:58455"/>
    </reaction>
    <physiologicalReaction direction="left-to-right" evidence="17">
        <dbReference type="Rhea" id="RHEA:66061"/>
    </physiologicalReaction>
</comment>
<comment type="catalytic activity">
    <reaction evidence="21">
        <text>L-leucine + glyoxylate = 4-methyl-2-oxopentanoate + glycine</text>
        <dbReference type="Rhea" id="RHEA:69128"/>
        <dbReference type="ChEBI" id="CHEBI:17865"/>
        <dbReference type="ChEBI" id="CHEBI:36655"/>
        <dbReference type="ChEBI" id="CHEBI:57305"/>
        <dbReference type="ChEBI" id="CHEBI:57427"/>
    </reaction>
</comment>
<evidence type="ECO:0000256" key="37">
    <source>
        <dbReference type="ARBA" id="ARBA00082796"/>
    </source>
</evidence>
<dbReference type="GO" id="GO:0016212">
    <property type="term" value="F:kynurenine-oxoglutarate transaminase activity"/>
    <property type="evidence" value="ECO:0007669"/>
    <property type="project" value="UniProtKB-EC"/>
</dbReference>
<evidence type="ECO:0000256" key="10">
    <source>
        <dbReference type="ARBA" id="ARBA00050937"/>
    </source>
</evidence>
<evidence type="ECO:0000256" key="36">
    <source>
        <dbReference type="ARBA" id="ARBA00082705"/>
    </source>
</evidence>
<protein>
    <recommendedName>
        <fullName evidence="30">Kynurenine/alpha-aminoadipate aminotransferase, mitochondrial</fullName>
        <ecNumber evidence="28">2.6.1.39</ecNumber>
        <ecNumber evidence="27">2.6.1.4</ecNumber>
        <ecNumber evidence="3">2.6.1.7</ecNumber>
        <ecNumber evidence="29">2.6.1.73</ecNumber>
    </recommendedName>
    <alternativeName>
        <fullName evidence="40">2-aminoadipate aminotransferase</fullName>
    </alternativeName>
    <alternativeName>
        <fullName evidence="33">2-aminoadipate transaminase</fullName>
    </alternativeName>
    <alternativeName>
        <fullName evidence="36">Alpha-aminoadipate aminotransferase</fullName>
    </alternativeName>
    <alternativeName>
        <fullName evidence="35">Glycine transaminase AADAT</fullName>
    </alternativeName>
    <alternativeName>
        <fullName evidence="39">Kynurenine aminotransferase II</fullName>
    </alternativeName>
    <alternativeName>
        <fullName evidence="34">Kynurenine--glyoxylate transaminase AADAT</fullName>
    </alternativeName>
    <alternativeName>
        <fullName evidence="37">Kynurenine--oxoglutarate aminotransferase II</fullName>
    </alternativeName>
    <alternativeName>
        <fullName evidence="38">Kynurenine--oxoglutarate transaminase 2</fullName>
    </alternativeName>
    <alternativeName>
        <fullName evidence="32">Kynurenine--oxoglutarate transaminase II</fullName>
    </alternativeName>
    <alternativeName>
        <fullName evidence="31">Methionine--glyoxylate transaminase AADAT</fullName>
    </alternativeName>
</protein>
<evidence type="ECO:0000256" key="38">
    <source>
        <dbReference type="ARBA" id="ARBA00083236"/>
    </source>
</evidence>
<evidence type="ECO:0000256" key="2">
    <source>
        <dbReference type="ARBA" id="ARBA00007441"/>
    </source>
</evidence>
<comment type="catalytic activity">
    <reaction evidence="13">
        <text>2-oxo-3-sulfanylpropanoate + L-kynurenine = kynurenate + L-cysteine + H2O</text>
        <dbReference type="Rhea" id="RHEA:69104"/>
        <dbReference type="ChEBI" id="CHEBI:15377"/>
        <dbReference type="ChEBI" id="CHEBI:35235"/>
        <dbReference type="ChEBI" id="CHEBI:57678"/>
        <dbReference type="ChEBI" id="CHEBI:57959"/>
        <dbReference type="ChEBI" id="CHEBI:58454"/>
    </reaction>
    <physiologicalReaction direction="left-to-right" evidence="13">
        <dbReference type="Rhea" id="RHEA:69105"/>
    </physiologicalReaction>
</comment>
<evidence type="ECO:0000256" key="13">
    <source>
        <dbReference type="ARBA" id="ARBA00051742"/>
    </source>
</evidence>
<dbReference type="EC" id="2.6.1.39" evidence="28"/>
<evidence type="ECO:0000256" key="34">
    <source>
        <dbReference type="ARBA" id="ARBA00081438"/>
    </source>
</evidence>
<evidence type="ECO:0000256" key="16">
    <source>
        <dbReference type="ARBA" id="ARBA00052124"/>
    </source>
</evidence>
<evidence type="ECO:0000256" key="32">
    <source>
        <dbReference type="ARBA" id="ARBA00080697"/>
    </source>
</evidence>
<comment type="catalytic activity">
    <reaction evidence="10">
        <text>L-2-aminoadipate + glyoxylate = 2-oxoadipate + glycine</text>
        <dbReference type="Rhea" id="RHEA:69112"/>
        <dbReference type="ChEBI" id="CHEBI:36655"/>
        <dbReference type="ChEBI" id="CHEBI:57305"/>
        <dbReference type="ChEBI" id="CHEBI:57499"/>
        <dbReference type="ChEBI" id="CHEBI:58672"/>
    </reaction>
    <physiologicalReaction direction="left-to-right" evidence="10">
        <dbReference type="Rhea" id="RHEA:69113"/>
    </physiologicalReaction>
</comment>
<reference evidence="42" key="1">
    <citation type="submission" date="2019-08" db="EMBL/GenBank/DDBJ databases">
        <title>The improved chromosome-level genome for the pearl oyster Pinctada fucata martensii using PacBio sequencing and Hi-C.</title>
        <authorList>
            <person name="Zheng Z."/>
        </authorList>
    </citation>
    <scope>NUCLEOTIDE SEQUENCE</scope>
    <source>
        <strain evidence="42">ZZ-2019</strain>
        <tissue evidence="42">Adductor muscle</tissue>
    </source>
</reference>
<dbReference type="CDD" id="cd00609">
    <property type="entry name" value="AAT_like"/>
    <property type="match status" value="1"/>
</dbReference>
<comment type="catalytic activity">
    <reaction evidence="16">
        <text>indole-3-pyruvate + L-kynurenine = kynurenate + L-tryptophan + H2O</text>
        <dbReference type="Rhea" id="RHEA:66052"/>
        <dbReference type="ChEBI" id="CHEBI:15377"/>
        <dbReference type="ChEBI" id="CHEBI:17640"/>
        <dbReference type="ChEBI" id="CHEBI:57912"/>
        <dbReference type="ChEBI" id="CHEBI:57959"/>
        <dbReference type="ChEBI" id="CHEBI:58454"/>
    </reaction>
    <physiologicalReaction direction="left-to-right" evidence="16">
        <dbReference type="Rhea" id="RHEA:66053"/>
    </physiologicalReaction>
</comment>